<protein>
    <submittedName>
        <fullName evidence="2">PTS sugar transporter subunit IIA</fullName>
    </submittedName>
</protein>
<evidence type="ECO:0000313" key="3">
    <source>
        <dbReference type="EMBL" id="MBX4194697.1"/>
    </source>
</evidence>
<dbReference type="AlphaFoldDB" id="A0A7W2AKE4"/>
<comment type="caution">
    <text evidence="2">The sequence shown here is derived from an EMBL/GenBank/DDBJ whole genome shotgun (WGS) entry which is preliminary data.</text>
</comment>
<evidence type="ECO:0000259" key="1">
    <source>
        <dbReference type="PROSITE" id="PS51094"/>
    </source>
</evidence>
<gene>
    <name evidence="2" type="ORF">H1Z91_03345</name>
    <name evidence="3" type="ORF">KYX84_11035</name>
</gene>
<proteinExistence type="predicted"/>
<dbReference type="Pfam" id="PF00359">
    <property type="entry name" value="PTS_EIIA_2"/>
    <property type="match status" value="1"/>
</dbReference>
<dbReference type="EMBL" id="JAIFOD010000046">
    <property type="protein sequence ID" value="MBX4194697.1"/>
    <property type="molecule type" value="Genomic_DNA"/>
</dbReference>
<dbReference type="Gene3D" id="3.40.930.10">
    <property type="entry name" value="Mannitol-specific EII, Chain A"/>
    <property type="match status" value="1"/>
</dbReference>
<dbReference type="RefSeq" id="WP_002315680.1">
    <property type="nucleotide sequence ID" value="NZ_BNJW01000008.1"/>
</dbReference>
<keyword evidence="2" id="KW-0813">Transport</keyword>
<name>A0A7W2AKE4_9ENTE</name>
<evidence type="ECO:0000313" key="4">
    <source>
        <dbReference type="Proteomes" id="UP000531895"/>
    </source>
</evidence>
<dbReference type="Proteomes" id="UP000531895">
    <property type="component" value="Unassembled WGS sequence"/>
</dbReference>
<feature type="domain" description="PTS EIIA type-2" evidence="1">
    <location>
        <begin position="1"/>
        <end position="135"/>
    </location>
</feature>
<accession>A0A7W2AKE4</accession>
<keyword evidence="2" id="KW-0762">Sugar transport</keyword>
<dbReference type="InterPro" id="IPR002178">
    <property type="entry name" value="PTS_EIIA_type-2_dom"/>
</dbReference>
<organism evidence="2 4">
    <name type="scientific">Enterococcus lactis</name>
    <dbReference type="NCBI Taxonomy" id="357441"/>
    <lineage>
        <taxon>Bacteria</taxon>
        <taxon>Bacillati</taxon>
        <taxon>Bacillota</taxon>
        <taxon>Bacilli</taxon>
        <taxon>Lactobacillales</taxon>
        <taxon>Enterococcaceae</taxon>
        <taxon>Enterococcus</taxon>
    </lineage>
</organism>
<dbReference type="InterPro" id="IPR016152">
    <property type="entry name" value="PTrfase/Anion_transptr"/>
</dbReference>
<dbReference type="EMBL" id="JACEIT010000004">
    <property type="protein sequence ID" value="MBA4545385.1"/>
    <property type="molecule type" value="Genomic_DNA"/>
</dbReference>
<reference evidence="2 4" key="1">
    <citation type="submission" date="2020-07" db="EMBL/GenBank/DDBJ databases">
        <authorList>
            <person name="Feng H."/>
        </authorList>
    </citation>
    <scope>NUCLEOTIDE SEQUENCE [LARGE SCALE GENOMIC DNA]</scope>
    <source>
        <strain evidence="2">S-7</strain>
        <strain evidence="4">s-7</strain>
    </source>
</reference>
<evidence type="ECO:0000313" key="2">
    <source>
        <dbReference type="EMBL" id="MBA4545385.1"/>
    </source>
</evidence>
<dbReference type="Proteomes" id="UP000704433">
    <property type="component" value="Unassembled WGS sequence"/>
</dbReference>
<sequence length="135" mass="16026">MKDEFIERIEVSVTSQREAYHWLASSLYPGEEEKISILMEAFLMREQNGNIQIEEGIILPHIEHELITESKIIILYPKKTIFQWNEAIEQVDLILFVLLSPNETTEKKKKIANFMRCLADETFMQTLKKIRRDKR</sequence>
<dbReference type="PROSITE" id="PS51094">
    <property type="entry name" value="PTS_EIIA_TYPE_2"/>
    <property type="match status" value="1"/>
</dbReference>
<reference evidence="3" key="2">
    <citation type="journal article" date="2022" name="J. Anim. Sci.">
        <title>Whole genome sequence analyses-based assessment of virulence potential and antimicrobial susceptibilities and resistance of Enterococcus faecium strains isolated from commercial swine and cattle probiotic products.</title>
        <authorList>
            <person name="Shridhar P.B."/>
            <person name="Amachawadi R.G."/>
            <person name="Tokach M."/>
            <person name="Patel I."/>
            <person name="Gangiredla J."/>
            <person name="Mammel M."/>
            <person name="Nagaraja T.G."/>
        </authorList>
    </citation>
    <scope>NUCLEOTIDE SEQUENCE</scope>
    <source>
        <strain evidence="3">EF216</strain>
    </source>
</reference>
<dbReference type="SUPFAM" id="SSF55804">
    <property type="entry name" value="Phoshotransferase/anion transport protein"/>
    <property type="match status" value="1"/>
</dbReference>